<organism evidence="2 3">
    <name type="scientific">Paenibacillus mucilaginosus K02</name>
    <dbReference type="NCBI Taxonomy" id="997761"/>
    <lineage>
        <taxon>Bacteria</taxon>
        <taxon>Bacillati</taxon>
        <taxon>Bacillota</taxon>
        <taxon>Bacilli</taxon>
        <taxon>Bacillales</taxon>
        <taxon>Paenibacillaceae</taxon>
        <taxon>Paenibacillus</taxon>
    </lineage>
</organism>
<dbReference type="InterPro" id="IPR049785">
    <property type="entry name" value="GT-D-like_firm"/>
</dbReference>
<reference evidence="2 3" key="1">
    <citation type="submission" date="2013-06" db="EMBL/GenBank/DDBJ databases">
        <title>Complete genome sequence of Paenibacillus mucilaginosus K02.</title>
        <authorList>
            <person name="Xiao B."/>
            <person name="Sun L."/>
            <person name="Xiao L."/>
            <person name="Lian B."/>
        </authorList>
    </citation>
    <scope>NUCLEOTIDE SEQUENCE [LARGE SCALE GENOMIC DNA]</scope>
    <source>
        <strain evidence="2 3">K02</strain>
    </source>
</reference>
<dbReference type="NCBIfam" id="NF040628">
    <property type="entry name" value="GT-D_rel"/>
    <property type="match status" value="1"/>
</dbReference>
<evidence type="ECO:0000259" key="1">
    <source>
        <dbReference type="Pfam" id="PF22882"/>
    </source>
</evidence>
<dbReference type="AlphaFoldDB" id="R9UPW3"/>
<dbReference type="InterPro" id="IPR055171">
    <property type="entry name" value="GT-D-like"/>
</dbReference>
<dbReference type="Proteomes" id="UP000007392">
    <property type="component" value="Chromosome"/>
</dbReference>
<gene>
    <name evidence="2" type="ORF">B2K_39415</name>
</gene>
<name>R9UPW3_9BACL</name>
<accession>R9UPW3</accession>
<evidence type="ECO:0000313" key="2">
    <source>
        <dbReference type="EMBL" id="AGN70695.1"/>
    </source>
</evidence>
<protein>
    <recommendedName>
        <fullName evidence="1">GT-D fold-like domain-containing protein</fullName>
    </recommendedName>
</protein>
<feature type="domain" description="GT-D fold-like" evidence="1">
    <location>
        <begin position="27"/>
        <end position="227"/>
    </location>
</feature>
<evidence type="ECO:0000313" key="3">
    <source>
        <dbReference type="Proteomes" id="UP000007392"/>
    </source>
</evidence>
<sequence>MYIMLSSRQRVRTIEKHFGRKTAGPVGVYKAIRRSIDRHKAISVIRLGDVMAKLLSGRNVKSLNYVSDFLGIPLPPPKKLRMELVQAVRSSNIVGLSHYESSMKYISLFMKRSGWRPPVIVDSFINDQLYERGMIHRLLRSYKVALVGRAAPAAAKELRRHGIRVALTVPLDNYGGLAAAYRTLARHKGSYQLVLVGASVPGRILCPRIARRLGRTAIEIGHMMDALAQPRSWGKHKDSRRVFKFRWMRKIRARRKRR</sequence>
<dbReference type="KEGG" id="pmw:B2K_39415"/>
<dbReference type="HOGENOM" id="CLU_1077067_0_0_9"/>
<dbReference type="Pfam" id="PF22882">
    <property type="entry name" value="GT-D-like"/>
    <property type="match status" value="1"/>
</dbReference>
<proteinExistence type="predicted"/>
<dbReference type="EMBL" id="CP003422">
    <property type="protein sequence ID" value="AGN70695.1"/>
    <property type="molecule type" value="Genomic_DNA"/>
</dbReference>